<gene>
    <name evidence="2" type="ordered locus">Swit_2213</name>
</gene>
<reference evidence="2 3" key="1">
    <citation type="journal article" date="2010" name="J. Bacteriol.">
        <title>Genome sequence of the dioxin-mineralizing bacterium Sphingomonas wittichii RW1.</title>
        <authorList>
            <person name="Miller T.R."/>
            <person name="Delcher A.L."/>
            <person name="Salzberg S.L."/>
            <person name="Saunders E."/>
            <person name="Detter J.C."/>
            <person name="Halden R.U."/>
        </authorList>
    </citation>
    <scope>NUCLEOTIDE SEQUENCE [LARGE SCALE GENOMIC DNA]</scope>
    <source>
        <strain evidence="3">DSM 6014 / CCUG 31198 / JCM 15750 / NBRC 105917 / EY 4224 / RW1</strain>
    </source>
</reference>
<dbReference type="KEGG" id="swi:Swit_2213"/>
<evidence type="ECO:0000256" key="1">
    <source>
        <dbReference type="SAM" id="MobiDB-lite"/>
    </source>
</evidence>
<keyword evidence="3" id="KW-1185">Reference proteome</keyword>
<feature type="region of interest" description="Disordered" evidence="1">
    <location>
        <begin position="71"/>
        <end position="94"/>
    </location>
</feature>
<protein>
    <submittedName>
        <fullName evidence="2">Uncharacterized protein</fullName>
    </submittedName>
</protein>
<dbReference type="OrthoDB" id="7450412at2"/>
<organism evidence="2 3">
    <name type="scientific">Rhizorhabdus wittichii (strain DSM 6014 / CCUG 31198 / JCM 15750 / NBRC 105917 / EY 4224 / RW1)</name>
    <name type="common">Sphingomonas wittichii</name>
    <dbReference type="NCBI Taxonomy" id="392499"/>
    <lineage>
        <taxon>Bacteria</taxon>
        <taxon>Pseudomonadati</taxon>
        <taxon>Pseudomonadota</taxon>
        <taxon>Alphaproteobacteria</taxon>
        <taxon>Sphingomonadales</taxon>
        <taxon>Sphingomonadaceae</taxon>
        <taxon>Rhizorhabdus</taxon>
    </lineage>
</organism>
<dbReference type="AlphaFoldDB" id="A0A9J9HBU5"/>
<feature type="compositionally biased region" description="Pro residues" evidence="1">
    <location>
        <begin position="82"/>
        <end position="92"/>
    </location>
</feature>
<dbReference type="Proteomes" id="UP000001989">
    <property type="component" value="Chromosome"/>
</dbReference>
<accession>A0A9J9HBU5</accession>
<sequence length="131" mass="14744">MRLYRTRAGSWHGTQAEARNACIDEAQPRTGWSEINVPTDKPGLLDWLNEHVGPATVEAFRAERELDQIREREAADRRTLPPVQPAPTPAPCRPSLTDVEAFIQSADAYQIRSLFENVVLRGRELIGEARP</sequence>
<dbReference type="EMBL" id="CP000699">
    <property type="protein sequence ID" value="ABQ68572.1"/>
    <property type="molecule type" value="Genomic_DNA"/>
</dbReference>
<name>A0A9J9HBU5_RHIWR</name>
<proteinExistence type="predicted"/>
<evidence type="ECO:0000313" key="2">
    <source>
        <dbReference type="EMBL" id="ABQ68572.1"/>
    </source>
</evidence>
<evidence type="ECO:0000313" key="3">
    <source>
        <dbReference type="Proteomes" id="UP000001989"/>
    </source>
</evidence>